<dbReference type="PANTHER" id="PTHR47510:SF3">
    <property type="entry name" value="ENDO_EXONUCLEASE_PHOSPHATASE DOMAIN-CONTAINING PROTEIN"/>
    <property type="match status" value="1"/>
</dbReference>
<organism evidence="1 2">
    <name type="scientific">Nicotiana tabacum</name>
    <name type="common">Common tobacco</name>
    <dbReference type="NCBI Taxonomy" id="4097"/>
    <lineage>
        <taxon>Eukaryota</taxon>
        <taxon>Viridiplantae</taxon>
        <taxon>Streptophyta</taxon>
        <taxon>Embryophyta</taxon>
        <taxon>Tracheophyta</taxon>
        <taxon>Spermatophyta</taxon>
        <taxon>Magnoliopsida</taxon>
        <taxon>eudicotyledons</taxon>
        <taxon>Gunneridae</taxon>
        <taxon>Pentapetalae</taxon>
        <taxon>asterids</taxon>
        <taxon>lamiids</taxon>
        <taxon>Solanales</taxon>
        <taxon>Solanaceae</taxon>
        <taxon>Nicotianoideae</taxon>
        <taxon>Nicotianeae</taxon>
        <taxon>Nicotiana</taxon>
    </lineage>
</organism>
<protein>
    <submittedName>
        <fullName evidence="2">Uncharacterized protein LOC107831825</fullName>
    </submittedName>
</protein>
<evidence type="ECO:0000313" key="1">
    <source>
        <dbReference type="Proteomes" id="UP000790787"/>
    </source>
</evidence>
<dbReference type="PaxDb" id="4097-A0A1S4DNX4"/>
<sequence>MAYLTLIERMDEEAKIMNKEGYRRAKKEAKLAVTAANTAVFGLLYEELGAKGGDKKLYRQAKVRERKTHDLDQVKCIKDEEGRVLMEEDHIRRRWQTYLPKFLNEEGDRDIMLGNLEHSEMHQNFRYCRRIRVEEVRGPMCKMHRGRATRPDEIPVKFWKNVGRAGLEWLSRLFNIIFRTKNMAVEWRWSTMIPLYKNKGDIQSCNNYKGIKLLSHIMKV</sequence>
<dbReference type="OrthoDB" id="1303474at2759"/>
<keyword evidence="1" id="KW-1185">Reference proteome</keyword>
<evidence type="ECO:0000313" key="2">
    <source>
        <dbReference type="RefSeq" id="XP_016515105.2"/>
    </source>
</evidence>
<dbReference type="KEGG" id="nta:107831825"/>
<dbReference type="RefSeq" id="XP_016515105.2">
    <property type="nucleotide sequence ID" value="XM_016659619.2"/>
</dbReference>
<dbReference type="AlphaFoldDB" id="A0A1S4DNX4"/>
<reference evidence="2" key="2">
    <citation type="submission" date="2025-08" db="UniProtKB">
        <authorList>
            <consortium name="RefSeq"/>
        </authorList>
    </citation>
    <scope>IDENTIFICATION</scope>
    <source>
        <tissue evidence="2">Leaf</tissue>
    </source>
</reference>
<accession>A0A1S4DNX4</accession>
<dbReference type="Proteomes" id="UP000790787">
    <property type="component" value="Chromosome 1"/>
</dbReference>
<proteinExistence type="predicted"/>
<name>A0A1S4DNX4_TOBAC</name>
<gene>
    <name evidence="2" type="primary">LOC107831825</name>
</gene>
<reference evidence="1" key="1">
    <citation type="journal article" date="2014" name="Nat. Commun.">
        <title>The tobacco genome sequence and its comparison with those of tomato and potato.</title>
        <authorList>
            <person name="Sierro N."/>
            <person name="Battey J.N."/>
            <person name="Ouadi S."/>
            <person name="Bakaher N."/>
            <person name="Bovet L."/>
            <person name="Willig A."/>
            <person name="Goepfert S."/>
            <person name="Peitsch M.C."/>
            <person name="Ivanov N.V."/>
        </authorList>
    </citation>
    <scope>NUCLEOTIDE SEQUENCE [LARGE SCALE GENOMIC DNA]</scope>
</reference>
<dbReference type="STRING" id="4097.A0A1S4DNX4"/>
<dbReference type="GeneID" id="107831825"/>
<dbReference type="PANTHER" id="PTHR47510">
    <property type="entry name" value="REVERSE TRANSCRIPTASE DOMAIN-CONTAINING PROTEIN"/>
    <property type="match status" value="1"/>
</dbReference>
<dbReference type="RefSeq" id="XP_016515105.1">
    <property type="nucleotide sequence ID" value="XM_016659619.1"/>
</dbReference>